<feature type="region of interest" description="Disordered" evidence="6">
    <location>
        <begin position="416"/>
        <end position="442"/>
    </location>
</feature>
<name>A0ABV9CI95_9ACTN</name>
<dbReference type="Proteomes" id="UP001596004">
    <property type="component" value="Unassembled WGS sequence"/>
</dbReference>
<dbReference type="PANTHER" id="PTHR23513">
    <property type="entry name" value="INTEGRAL MEMBRANE EFFLUX PROTEIN-RELATED"/>
    <property type="match status" value="1"/>
</dbReference>
<dbReference type="Pfam" id="PF07690">
    <property type="entry name" value="MFS_1"/>
    <property type="match status" value="1"/>
</dbReference>
<evidence type="ECO:0000256" key="2">
    <source>
        <dbReference type="ARBA" id="ARBA00022475"/>
    </source>
</evidence>
<feature type="transmembrane region" description="Helical" evidence="7">
    <location>
        <begin position="387"/>
        <end position="406"/>
    </location>
</feature>
<dbReference type="SUPFAM" id="SSF103473">
    <property type="entry name" value="MFS general substrate transporter"/>
    <property type="match status" value="1"/>
</dbReference>
<dbReference type="InterPro" id="IPR020846">
    <property type="entry name" value="MFS_dom"/>
</dbReference>
<accession>A0ABV9CI95</accession>
<proteinExistence type="predicted"/>
<feature type="domain" description="Major facilitator superfamily (MFS) profile" evidence="8">
    <location>
        <begin position="227"/>
        <end position="442"/>
    </location>
</feature>
<evidence type="ECO:0000256" key="5">
    <source>
        <dbReference type="ARBA" id="ARBA00023136"/>
    </source>
</evidence>
<keyword evidence="4 7" id="KW-1133">Transmembrane helix</keyword>
<keyword evidence="10" id="KW-1185">Reference proteome</keyword>
<feature type="transmembrane region" description="Helical" evidence="7">
    <location>
        <begin position="231"/>
        <end position="255"/>
    </location>
</feature>
<feature type="transmembrane region" description="Helical" evidence="7">
    <location>
        <begin position="54"/>
        <end position="74"/>
    </location>
</feature>
<comment type="caution">
    <text evidence="9">The sequence shown here is derived from an EMBL/GenBank/DDBJ whole genome shotgun (WGS) entry which is preliminary data.</text>
</comment>
<evidence type="ECO:0000256" key="6">
    <source>
        <dbReference type="SAM" id="MobiDB-lite"/>
    </source>
</evidence>
<evidence type="ECO:0000256" key="1">
    <source>
        <dbReference type="ARBA" id="ARBA00004651"/>
    </source>
</evidence>
<feature type="compositionally biased region" description="Polar residues" evidence="6">
    <location>
        <begin position="432"/>
        <end position="442"/>
    </location>
</feature>
<reference evidence="10" key="1">
    <citation type="journal article" date="2019" name="Int. J. Syst. Evol. Microbiol.">
        <title>The Global Catalogue of Microorganisms (GCM) 10K type strain sequencing project: providing services to taxonomists for standard genome sequencing and annotation.</title>
        <authorList>
            <consortium name="The Broad Institute Genomics Platform"/>
            <consortium name="The Broad Institute Genome Sequencing Center for Infectious Disease"/>
            <person name="Wu L."/>
            <person name="Ma J."/>
        </authorList>
    </citation>
    <scope>NUCLEOTIDE SEQUENCE [LARGE SCALE GENOMIC DNA]</scope>
    <source>
        <strain evidence="10">CGMCC 4.7132</strain>
    </source>
</reference>
<evidence type="ECO:0000256" key="3">
    <source>
        <dbReference type="ARBA" id="ARBA00022692"/>
    </source>
</evidence>
<feature type="transmembrane region" description="Helical" evidence="7">
    <location>
        <begin position="86"/>
        <end position="106"/>
    </location>
</feature>
<evidence type="ECO:0000259" key="8">
    <source>
        <dbReference type="PROSITE" id="PS50850"/>
    </source>
</evidence>
<dbReference type="PANTHER" id="PTHR23513:SF6">
    <property type="entry name" value="MAJOR FACILITATOR SUPERFAMILY ASSOCIATED DOMAIN-CONTAINING PROTEIN"/>
    <property type="match status" value="1"/>
</dbReference>
<keyword evidence="3 7" id="KW-0812">Transmembrane</keyword>
<dbReference type="RefSeq" id="WP_380841407.1">
    <property type="nucleotide sequence ID" value="NZ_JBHSFP010000010.1"/>
</dbReference>
<sequence length="442" mass="45681">MSAADQAVAVSLWRDRRFRRFWAGQSVSQFGDRITELALPLIAVGALHASADQVAWLTALIWAPNLLAIVLGAWVDQRAGKRRLMVLADLVRAAVLLSLPAAYLLGAVTLSHLYAVALLTGAAGVLFNTAYSPFFAHLVPRSSYVDANSKLSASRSASYVAGPAIGGALVQALTAPVAIVVDALTFLASAVLVGRVSIDEPPVAHDQAAPMLLRRAKEGLAFVIRHPVLRAALGCAATVNFFTFVAGSGLIVLFASRNLGLTAGVIGMAFGIGAIGSLLGAVIAPKISRRFGVGRSIVVGAVLFPAPIAIAAAADGPLWARAGALALVEFLSGVGVMLFDVNLNSLQANVIPDGMRSRVAGAFSTINYGVRPVGAVVGGLLATLVGLRATLLIAAVGGALSLLWLLPSPIPRIRSLTSGDPVTPDRRHGRGRTTNPLSSSLP</sequence>
<dbReference type="InterPro" id="IPR011701">
    <property type="entry name" value="MFS"/>
</dbReference>
<feature type="transmembrane region" description="Helical" evidence="7">
    <location>
        <begin position="296"/>
        <end position="314"/>
    </location>
</feature>
<dbReference type="Gene3D" id="1.20.1250.20">
    <property type="entry name" value="MFS general substrate transporter like domains"/>
    <property type="match status" value="1"/>
</dbReference>
<feature type="transmembrane region" description="Helical" evidence="7">
    <location>
        <begin position="320"/>
        <end position="339"/>
    </location>
</feature>
<keyword evidence="5 7" id="KW-0472">Membrane</keyword>
<dbReference type="PROSITE" id="PS50850">
    <property type="entry name" value="MFS"/>
    <property type="match status" value="1"/>
</dbReference>
<organism evidence="9 10">
    <name type="scientific">Sphaerisporangium dianthi</name>
    <dbReference type="NCBI Taxonomy" id="1436120"/>
    <lineage>
        <taxon>Bacteria</taxon>
        <taxon>Bacillati</taxon>
        <taxon>Actinomycetota</taxon>
        <taxon>Actinomycetes</taxon>
        <taxon>Streptosporangiales</taxon>
        <taxon>Streptosporangiaceae</taxon>
        <taxon>Sphaerisporangium</taxon>
    </lineage>
</organism>
<evidence type="ECO:0000256" key="4">
    <source>
        <dbReference type="ARBA" id="ARBA00022989"/>
    </source>
</evidence>
<evidence type="ECO:0000313" key="10">
    <source>
        <dbReference type="Proteomes" id="UP001596004"/>
    </source>
</evidence>
<feature type="transmembrane region" description="Helical" evidence="7">
    <location>
        <begin position="261"/>
        <end position="284"/>
    </location>
</feature>
<protein>
    <submittedName>
        <fullName evidence="9">MFS transporter</fullName>
    </submittedName>
</protein>
<keyword evidence="2" id="KW-1003">Cell membrane</keyword>
<comment type="subcellular location">
    <subcellularLocation>
        <location evidence="1">Cell membrane</location>
        <topology evidence="1">Multi-pass membrane protein</topology>
    </subcellularLocation>
</comment>
<evidence type="ECO:0000256" key="7">
    <source>
        <dbReference type="SAM" id="Phobius"/>
    </source>
</evidence>
<feature type="transmembrane region" description="Helical" evidence="7">
    <location>
        <begin position="359"/>
        <end position="381"/>
    </location>
</feature>
<dbReference type="CDD" id="cd06173">
    <property type="entry name" value="MFS_MefA_like"/>
    <property type="match status" value="1"/>
</dbReference>
<evidence type="ECO:0000313" key="9">
    <source>
        <dbReference type="EMBL" id="MFC4532570.1"/>
    </source>
</evidence>
<dbReference type="EMBL" id="JBHSFP010000010">
    <property type="protein sequence ID" value="MFC4532570.1"/>
    <property type="molecule type" value="Genomic_DNA"/>
</dbReference>
<dbReference type="InterPro" id="IPR036259">
    <property type="entry name" value="MFS_trans_sf"/>
</dbReference>
<gene>
    <name evidence="9" type="ORF">ACFO60_17485</name>
</gene>